<sequence>MISSNTCDRARACRTRAGLRGTLALALLLAPGVATAAPAAGDRAAAEALFNEGRKLVEAGDDAGGCPKFESSMALFPSTGTALNLAQCHERAGKLASAYAAYQAALDYVDETRDARRRKGLEKLARDGQAALEPRLPRLQVDVKNAPAGLAVIRDGQPLAADALGKPVPTDPGPHQLDATAPGHQPLRREIELTEGKTETVELQLEPLHAEAPVEKKRRVPAWAWATGGVGLGLMGASIYFLVDNRAAVADLKANCQDVPGGTFCDPNYDFAADNARKNRDLGLFIGLGSVGLVAVTVAIVEIARTSAGNRRAARKAMATPWLTPGAGGLSIVGRF</sequence>
<evidence type="ECO:0000313" key="4">
    <source>
        <dbReference type="Proteomes" id="UP001221686"/>
    </source>
</evidence>
<gene>
    <name evidence="3" type="ORF">POL25_31585</name>
</gene>
<proteinExistence type="predicted"/>
<feature type="chain" id="PRO_5046822693" description="PEGA domain-containing protein" evidence="2">
    <location>
        <begin position="37"/>
        <end position="336"/>
    </location>
</feature>
<dbReference type="EMBL" id="JAQNDL010000003">
    <property type="protein sequence ID" value="MDC0721492.1"/>
    <property type="molecule type" value="Genomic_DNA"/>
</dbReference>
<dbReference type="SUPFAM" id="SSF48452">
    <property type="entry name" value="TPR-like"/>
    <property type="match status" value="1"/>
</dbReference>
<keyword evidence="2" id="KW-0732">Signal</keyword>
<dbReference type="RefSeq" id="WP_272089995.1">
    <property type="nucleotide sequence ID" value="NZ_JAQNDL010000003.1"/>
</dbReference>
<feature type="signal peptide" evidence="2">
    <location>
        <begin position="1"/>
        <end position="36"/>
    </location>
</feature>
<feature type="transmembrane region" description="Helical" evidence="1">
    <location>
        <begin position="282"/>
        <end position="301"/>
    </location>
</feature>
<organism evidence="3 4">
    <name type="scientific">Nannocystis bainbridge</name>
    <dbReference type="NCBI Taxonomy" id="2995303"/>
    <lineage>
        <taxon>Bacteria</taxon>
        <taxon>Pseudomonadati</taxon>
        <taxon>Myxococcota</taxon>
        <taxon>Polyangia</taxon>
        <taxon>Nannocystales</taxon>
        <taxon>Nannocystaceae</taxon>
        <taxon>Nannocystis</taxon>
    </lineage>
</organism>
<keyword evidence="4" id="KW-1185">Reference proteome</keyword>
<feature type="transmembrane region" description="Helical" evidence="1">
    <location>
        <begin position="222"/>
        <end position="243"/>
    </location>
</feature>
<dbReference type="InterPro" id="IPR011990">
    <property type="entry name" value="TPR-like_helical_dom_sf"/>
</dbReference>
<reference evidence="3 4" key="1">
    <citation type="submission" date="2022-11" db="EMBL/GenBank/DDBJ databases">
        <title>Minimal conservation of predation-associated metabolite biosynthetic gene clusters underscores biosynthetic potential of Myxococcota including descriptions for ten novel species: Archangium lansinium sp. nov., Myxococcus landrumus sp. nov., Nannocystis bai.</title>
        <authorList>
            <person name="Ahearne A."/>
            <person name="Stevens C."/>
            <person name="Dowd S."/>
        </authorList>
    </citation>
    <scope>NUCLEOTIDE SEQUENCE [LARGE SCALE GENOMIC DNA]</scope>
    <source>
        <strain evidence="3 4">BB15-2</strain>
    </source>
</reference>
<evidence type="ECO:0008006" key="5">
    <source>
        <dbReference type="Google" id="ProtNLM"/>
    </source>
</evidence>
<protein>
    <recommendedName>
        <fullName evidence="5">PEGA domain-containing protein</fullName>
    </recommendedName>
</protein>
<keyword evidence="1" id="KW-0812">Transmembrane</keyword>
<evidence type="ECO:0000256" key="1">
    <source>
        <dbReference type="SAM" id="Phobius"/>
    </source>
</evidence>
<evidence type="ECO:0000256" key="2">
    <source>
        <dbReference type="SAM" id="SignalP"/>
    </source>
</evidence>
<dbReference type="Proteomes" id="UP001221686">
    <property type="component" value="Unassembled WGS sequence"/>
</dbReference>
<comment type="caution">
    <text evidence="3">The sequence shown here is derived from an EMBL/GenBank/DDBJ whole genome shotgun (WGS) entry which is preliminary data.</text>
</comment>
<accession>A0ABT5E6K4</accession>
<evidence type="ECO:0000313" key="3">
    <source>
        <dbReference type="EMBL" id="MDC0721492.1"/>
    </source>
</evidence>
<dbReference type="Gene3D" id="1.25.40.10">
    <property type="entry name" value="Tetratricopeptide repeat domain"/>
    <property type="match status" value="1"/>
</dbReference>
<keyword evidence="1" id="KW-1133">Transmembrane helix</keyword>
<keyword evidence="1" id="KW-0472">Membrane</keyword>
<name>A0ABT5E6K4_9BACT</name>